<feature type="region of interest" description="Disordered" evidence="4">
    <location>
        <begin position="122"/>
        <end position="141"/>
    </location>
</feature>
<dbReference type="GO" id="GO:0004176">
    <property type="term" value="F:ATP-dependent peptidase activity"/>
    <property type="evidence" value="ECO:0007669"/>
    <property type="project" value="InterPro"/>
</dbReference>
<evidence type="ECO:0000256" key="2">
    <source>
        <dbReference type="ARBA" id="ARBA00022603"/>
    </source>
</evidence>
<name>A0A803KPI6_CHEQI</name>
<dbReference type="Proteomes" id="UP000596660">
    <property type="component" value="Unplaced"/>
</dbReference>
<accession>A0A803KPI6</accession>
<proteinExistence type="inferred from homology"/>
<protein>
    <recommendedName>
        <fullName evidence="5">Methyltransferase domain-containing protein</fullName>
    </recommendedName>
</protein>
<reference evidence="6" key="1">
    <citation type="journal article" date="2017" name="Nature">
        <title>The genome of Chenopodium quinoa.</title>
        <authorList>
            <person name="Jarvis D.E."/>
            <person name="Ho Y.S."/>
            <person name="Lightfoot D.J."/>
            <person name="Schmoeckel S.M."/>
            <person name="Li B."/>
            <person name="Borm T.J.A."/>
            <person name="Ohyanagi H."/>
            <person name="Mineta K."/>
            <person name="Michell C.T."/>
            <person name="Saber N."/>
            <person name="Kharbatia N.M."/>
            <person name="Rupper R.R."/>
            <person name="Sharp A.R."/>
            <person name="Dally N."/>
            <person name="Boughton B.A."/>
            <person name="Woo Y.H."/>
            <person name="Gao G."/>
            <person name="Schijlen E.G.W.M."/>
            <person name="Guo X."/>
            <person name="Momin A.A."/>
            <person name="Negrao S."/>
            <person name="Al-Babili S."/>
            <person name="Gehring C."/>
            <person name="Roessner U."/>
            <person name="Jung C."/>
            <person name="Murphy K."/>
            <person name="Arold S.T."/>
            <person name="Gojobori T."/>
            <person name="van der Linden C.G."/>
            <person name="van Loo E.N."/>
            <person name="Jellen E.N."/>
            <person name="Maughan P.J."/>
            <person name="Tester M."/>
        </authorList>
    </citation>
    <scope>NUCLEOTIDE SEQUENCE [LARGE SCALE GENOMIC DNA]</scope>
    <source>
        <strain evidence="6">cv. PI 614886</strain>
    </source>
</reference>
<reference evidence="6" key="2">
    <citation type="submission" date="2021-03" db="UniProtKB">
        <authorList>
            <consortium name="EnsemblPlants"/>
        </authorList>
    </citation>
    <scope>IDENTIFICATION</scope>
</reference>
<evidence type="ECO:0000256" key="3">
    <source>
        <dbReference type="ARBA" id="ARBA00022679"/>
    </source>
</evidence>
<dbReference type="Pfam" id="PF13649">
    <property type="entry name" value="Methyltransf_25"/>
    <property type="match status" value="1"/>
</dbReference>
<dbReference type="GO" id="GO:0008168">
    <property type="term" value="F:methyltransferase activity"/>
    <property type="evidence" value="ECO:0007669"/>
    <property type="project" value="UniProtKB-KW"/>
</dbReference>
<dbReference type="InterPro" id="IPR051419">
    <property type="entry name" value="Lys/N-term_MeTrsfase_sf"/>
</dbReference>
<keyword evidence="7" id="KW-1185">Reference proteome</keyword>
<dbReference type="GO" id="GO:0016020">
    <property type="term" value="C:membrane"/>
    <property type="evidence" value="ECO:0007669"/>
    <property type="project" value="InterPro"/>
</dbReference>
<evidence type="ECO:0000313" key="7">
    <source>
        <dbReference type="Proteomes" id="UP000596660"/>
    </source>
</evidence>
<dbReference type="GO" id="GO:0032259">
    <property type="term" value="P:methylation"/>
    <property type="evidence" value="ECO:0007669"/>
    <property type="project" value="UniProtKB-KW"/>
</dbReference>
<dbReference type="GO" id="GO:0005524">
    <property type="term" value="F:ATP binding"/>
    <property type="evidence" value="ECO:0007669"/>
    <property type="project" value="InterPro"/>
</dbReference>
<keyword evidence="3" id="KW-0808">Transferase</keyword>
<dbReference type="Gene3D" id="3.40.50.150">
    <property type="entry name" value="Vaccinia Virus protein VP39"/>
    <property type="match status" value="1"/>
</dbReference>
<evidence type="ECO:0000259" key="5">
    <source>
        <dbReference type="Pfam" id="PF13649"/>
    </source>
</evidence>
<dbReference type="InterPro" id="IPR041698">
    <property type="entry name" value="Methyltransf_25"/>
</dbReference>
<dbReference type="GO" id="GO:0006508">
    <property type="term" value="P:proteolysis"/>
    <property type="evidence" value="ECO:0007669"/>
    <property type="project" value="UniProtKB-KW"/>
</dbReference>
<dbReference type="Gramene" id="AUR62000942-RA">
    <property type="protein sequence ID" value="AUR62000942-RA:cds"/>
    <property type="gene ID" value="AUR62000942"/>
</dbReference>
<dbReference type="AlphaFoldDB" id="A0A803KPI6"/>
<dbReference type="GO" id="GO:0008270">
    <property type="term" value="F:zinc ion binding"/>
    <property type="evidence" value="ECO:0007669"/>
    <property type="project" value="InterPro"/>
</dbReference>
<dbReference type="SUPFAM" id="SSF53335">
    <property type="entry name" value="S-adenosyl-L-methionine-dependent methyltransferases"/>
    <property type="match status" value="1"/>
</dbReference>
<dbReference type="EnsemblPlants" id="AUR62000942-RA">
    <property type="protein sequence ID" value="AUR62000942-RA:cds"/>
    <property type="gene ID" value="AUR62000942"/>
</dbReference>
<feature type="domain" description="Methyltransferase" evidence="5">
    <location>
        <begin position="161"/>
        <end position="238"/>
    </location>
</feature>
<dbReference type="GO" id="GO:0004222">
    <property type="term" value="F:metalloendopeptidase activity"/>
    <property type="evidence" value="ECO:0007669"/>
    <property type="project" value="InterPro"/>
</dbReference>
<dbReference type="PANTHER" id="PTHR12176">
    <property type="entry name" value="SAM-DEPENDENT METHYLTRANSFERASE SUPERFAMILY PROTEIN"/>
    <property type="match status" value="1"/>
</dbReference>
<evidence type="ECO:0000313" key="6">
    <source>
        <dbReference type="EnsemblPlants" id="AUR62000942-RA:cds"/>
    </source>
</evidence>
<keyword evidence="2" id="KW-0489">Methyltransferase</keyword>
<sequence>MNSDSNSSSSSSSGLFDYMVNDYVEWHESITQRRKEDDLIEEAINIAVVPFVTSPYQVPFTLEPTYQRPGFPLTGSEPRPPTTFVTVPYSEFLSKINGNQVQKVEVDGVHIMFKLKNEGGSGVMEGEMRGSGSNLQDSESPPTILLHPNSSSSSPPSFLPVLELGYGNSQLSDEMYKNGIKNITCTDLSPITVEKVQKRLLLKEFKEIKAMVADMLDLPFADGSFMLLLRKEQWMYCSWTVVIRETQKLKPLARSWQCSKASTGCPLFEAPDFTWSMKWSTFGDGFHYFFYTLKKDTRSLNSYQPCERLNLPSICLYQDELEGEDFLFRTNIDEPKDN</sequence>
<comment type="similarity">
    <text evidence="1">Belongs to the methyltransferase superfamily.</text>
</comment>
<dbReference type="CDD" id="cd02440">
    <property type="entry name" value="AdoMet_MTases"/>
    <property type="match status" value="1"/>
</dbReference>
<evidence type="ECO:0000256" key="4">
    <source>
        <dbReference type="SAM" id="MobiDB-lite"/>
    </source>
</evidence>
<feature type="compositionally biased region" description="Polar residues" evidence="4">
    <location>
        <begin position="131"/>
        <end position="141"/>
    </location>
</feature>
<dbReference type="InterPro" id="IPR029063">
    <property type="entry name" value="SAM-dependent_MTases_sf"/>
</dbReference>
<evidence type="ECO:0000256" key="1">
    <source>
        <dbReference type="ARBA" id="ARBA00008361"/>
    </source>
</evidence>
<organism evidence="6 7">
    <name type="scientific">Chenopodium quinoa</name>
    <name type="common">Quinoa</name>
    <dbReference type="NCBI Taxonomy" id="63459"/>
    <lineage>
        <taxon>Eukaryota</taxon>
        <taxon>Viridiplantae</taxon>
        <taxon>Streptophyta</taxon>
        <taxon>Embryophyta</taxon>
        <taxon>Tracheophyta</taxon>
        <taxon>Spermatophyta</taxon>
        <taxon>Magnoliopsida</taxon>
        <taxon>eudicotyledons</taxon>
        <taxon>Gunneridae</taxon>
        <taxon>Pentapetalae</taxon>
        <taxon>Caryophyllales</taxon>
        <taxon>Chenopodiaceae</taxon>
        <taxon>Chenopodioideae</taxon>
        <taxon>Atripliceae</taxon>
        <taxon>Chenopodium</taxon>
    </lineage>
</organism>
<dbReference type="PANTHER" id="PTHR12176:SF80">
    <property type="entry name" value="EEF1A LYSINE METHYLTRANSFERASE 4"/>
    <property type="match status" value="1"/>
</dbReference>